<dbReference type="EMBL" id="PTRC01000068">
    <property type="protein sequence ID" value="PQA71574.1"/>
    <property type="molecule type" value="Genomic_DNA"/>
</dbReference>
<keyword evidence="2" id="KW-1185">Reference proteome</keyword>
<proteinExistence type="predicted"/>
<dbReference type="Proteomes" id="UP000238493">
    <property type="component" value="Unassembled WGS sequence"/>
</dbReference>
<reference evidence="1 2" key="1">
    <citation type="submission" date="2018-02" db="EMBL/GenBank/DDBJ databases">
        <title>Draft genome sequence of Ochrobactrum oryzae found in Brazil.</title>
        <authorList>
            <person name="Cerdeira L."/>
            <person name="Andrade F."/>
            <person name="Zacariotto T."/>
            <person name="Barbosa B."/>
            <person name="Santos S."/>
            <person name="Cassetari V."/>
            <person name="Lincopan N."/>
        </authorList>
    </citation>
    <scope>NUCLEOTIDE SEQUENCE [LARGE SCALE GENOMIC DNA]</scope>
    <source>
        <strain evidence="1 2">OA447</strain>
    </source>
</reference>
<evidence type="ECO:0000313" key="1">
    <source>
        <dbReference type="EMBL" id="PQA71574.1"/>
    </source>
</evidence>
<evidence type="ECO:0000313" key="2">
    <source>
        <dbReference type="Proteomes" id="UP000238493"/>
    </source>
</evidence>
<sequence length="61" mass="7201">MISRVLGVIQKFKFIFICRYESEVLTSGLVVVIRKLSYKSYSFRLIVDESDIVNTTDYIRF</sequence>
<name>A0A2S7IU83_9HYPH</name>
<comment type="caution">
    <text evidence="1">The sequence shown here is derived from an EMBL/GenBank/DDBJ whole genome shotgun (WGS) entry which is preliminary data.</text>
</comment>
<protein>
    <submittedName>
        <fullName evidence="1">Uncharacterized protein</fullName>
    </submittedName>
</protein>
<organism evidence="1 2">
    <name type="scientific">Brucella oryzae</name>
    <dbReference type="NCBI Taxonomy" id="335286"/>
    <lineage>
        <taxon>Bacteria</taxon>
        <taxon>Pseudomonadati</taxon>
        <taxon>Pseudomonadota</taxon>
        <taxon>Alphaproteobacteria</taxon>
        <taxon>Hyphomicrobiales</taxon>
        <taxon>Brucellaceae</taxon>
        <taxon>Brucella/Ochrobactrum group</taxon>
        <taxon>Brucella</taxon>
    </lineage>
</organism>
<gene>
    <name evidence="1" type="ORF">C3731_21250</name>
</gene>
<dbReference type="AlphaFoldDB" id="A0A2S7IU83"/>
<accession>A0A2S7IU83</accession>